<dbReference type="Proteomes" id="UP000005019">
    <property type="component" value="Unassembled WGS sequence"/>
</dbReference>
<organism evidence="1 2">
    <name type="scientific">Methyloversatilis universalis (strain ATCC BAA-1314 / DSM 25237 / JCM 13912 / CCUG 52030 / FAM5)</name>
    <dbReference type="NCBI Taxonomy" id="1000565"/>
    <lineage>
        <taxon>Bacteria</taxon>
        <taxon>Pseudomonadati</taxon>
        <taxon>Pseudomonadota</taxon>
        <taxon>Betaproteobacteria</taxon>
        <taxon>Nitrosomonadales</taxon>
        <taxon>Sterolibacteriaceae</taxon>
        <taxon>Methyloversatilis</taxon>
    </lineage>
</organism>
<dbReference type="STRING" id="1000565.METUNv1_00548"/>
<dbReference type="RefSeq" id="WP_008058573.1">
    <property type="nucleotide sequence ID" value="NZ_AFHG01000029.1"/>
</dbReference>
<keyword evidence="2" id="KW-1185">Reference proteome</keyword>
<evidence type="ECO:0000313" key="1">
    <source>
        <dbReference type="EMBL" id="EGK73370.1"/>
    </source>
</evidence>
<sequence>MSRDLTPDVSAAVQDGYVPALLLVELDFPSDALRANNSAVSIDWGGHNWLGLGQVGSVDVIPEHSDLQMTGVSLVLNGIPSEMMSRVLGEHYQGRSCKLWFAPLDADYRPLADPVLVFSGRMDTPDIQLGETASVSLTAESRITDWERPRIRRYTNEDQLAEYPGDRGLEFVAQMVEKTLVWGRTA</sequence>
<dbReference type="OrthoDB" id="6593316at2"/>
<name>F5R8J2_METUF</name>
<comment type="caution">
    <text evidence="1">The sequence shown here is derived from an EMBL/GenBank/DDBJ whole genome shotgun (WGS) entry which is preliminary data.</text>
</comment>
<reference evidence="1 2" key="1">
    <citation type="journal article" date="2011" name="J. Bacteriol.">
        <title>Genome sequence of Methyloversatilis universalis FAM5T, a methylotrophic representative of the order Rhodocyclales.</title>
        <authorList>
            <person name="Kittichotirat W."/>
            <person name="Good N.M."/>
            <person name="Hall R."/>
            <person name="Bringel F."/>
            <person name="Lajus A."/>
            <person name="Medigue C."/>
            <person name="Smalley N.E."/>
            <person name="Beck D."/>
            <person name="Bumgarner R."/>
            <person name="Vuilleumier S."/>
            <person name="Kalyuzhnaya M.G."/>
        </authorList>
    </citation>
    <scope>NUCLEOTIDE SEQUENCE [LARGE SCALE GENOMIC DNA]</scope>
    <source>
        <strain evidence="2">ATCC BAA-1314 / JCM 13912 / FAM5</strain>
    </source>
</reference>
<protein>
    <submittedName>
        <fullName evidence="1">Uncharacterized protein</fullName>
    </submittedName>
</protein>
<proteinExistence type="predicted"/>
<dbReference type="EMBL" id="AFHG01000029">
    <property type="protein sequence ID" value="EGK73370.1"/>
    <property type="molecule type" value="Genomic_DNA"/>
</dbReference>
<gene>
    <name evidence="1" type="ORF">METUNv1_00548</name>
</gene>
<dbReference type="AlphaFoldDB" id="F5R8J2"/>
<accession>F5R8J2</accession>
<dbReference type="eggNOG" id="ENOG50312PK">
    <property type="taxonomic scope" value="Bacteria"/>
</dbReference>
<evidence type="ECO:0000313" key="2">
    <source>
        <dbReference type="Proteomes" id="UP000005019"/>
    </source>
</evidence>